<dbReference type="EMBL" id="FJOF01000014">
    <property type="protein sequence ID" value="CZR48704.1"/>
    <property type="molecule type" value="Genomic_DNA"/>
</dbReference>
<organism evidence="3 4">
    <name type="scientific">Fusarium proliferatum (strain ET1)</name>
    <name type="common">Orchid endophyte fungus</name>
    <dbReference type="NCBI Taxonomy" id="1227346"/>
    <lineage>
        <taxon>Eukaryota</taxon>
        <taxon>Fungi</taxon>
        <taxon>Dikarya</taxon>
        <taxon>Ascomycota</taxon>
        <taxon>Pezizomycotina</taxon>
        <taxon>Sordariomycetes</taxon>
        <taxon>Hypocreomycetidae</taxon>
        <taxon>Hypocreales</taxon>
        <taxon>Nectriaceae</taxon>
        <taxon>Fusarium</taxon>
        <taxon>Fusarium fujikuroi species complex</taxon>
    </lineage>
</organism>
<keyword evidence="2" id="KW-0732">Signal</keyword>
<evidence type="ECO:0000256" key="2">
    <source>
        <dbReference type="SAM" id="SignalP"/>
    </source>
</evidence>
<accession>A0A1L7W7Y6</accession>
<dbReference type="GeneID" id="42048860"/>
<protein>
    <submittedName>
        <fullName evidence="3">Uncharacterized protein</fullName>
    </submittedName>
</protein>
<gene>
    <name evidence="3" type="ORF">FPRO_03975</name>
</gene>
<dbReference type="AlphaFoldDB" id="A0A1L7W7Y6"/>
<feature type="signal peptide" evidence="2">
    <location>
        <begin position="1"/>
        <end position="19"/>
    </location>
</feature>
<evidence type="ECO:0000256" key="1">
    <source>
        <dbReference type="SAM" id="MobiDB-lite"/>
    </source>
</evidence>
<dbReference type="VEuPathDB" id="FungiDB:FPRO_03975"/>
<keyword evidence="4" id="KW-1185">Reference proteome</keyword>
<feature type="compositionally biased region" description="Basic and acidic residues" evidence="1">
    <location>
        <begin position="78"/>
        <end position="88"/>
    </location>
</feature>
<proteinExistence type="predicted"/>
<feature type="compositionally biased region" description="Basic and acidic residues" evidence="1">
    <location>
        <begin position="44"/>
        <end position="66"/>
    </location>
</feature>
<sequence>MLGIKSILLSCLLFGAVQAITAEQKPTDAKNHKPTNHPHLAKRSATDHDKLTDHPHLARRTIDKPSKPTIHPKLVKRSIHERFNESLA</sequence>
<dbReference type="Proteomes" id="UP000183971">
    <property type="component" value="Unassembled WGS sequence"/>
</dbReference>
<evidence type="ECO:0000313" key="3">
    <source>
        <dbReference type="EMBL" id="CZR48704.1"/>
    </source>
</evidence>
<feature type="chain" id="PRO_5012724676" evidence="2">
    <location>
        <begin position="20"/>
        <end position="88"/>
    </location>
</feature>
<reference evidence="4" key="1">
    <citation type="journal article" date="2016" name="Genome Biol. Evol.">
        <title>Comparative 'omics' of the Fusarium fujikuroi species complex highlights differences in genetic potential and metabolite synthesis.</title>
        <authorList>
            <person name="Niehaus E.-M."/>
            <person name="Muensterkoetter M."/>
            <person name="Proctor R.H."/>
            <person name="Brown D.W."/>
            <person name="Sharon A."/>
            <person name="Idan Y."/>
            <person name="Oren-Young L."/>
            <person name="Sieber C.M."/>
            <person name="Novak O."/>
            <person name="Pencik A."/>
            <person name="Tarkowska D."/>
            <person name="Hromadova K."/>
            <person name="Freeman S."/>
            <person name="Maymon M."/>
            <person name="Elazar M."/>
            <person name="Youssef S.A."/>
            <person name="El-Shabrawy E.S.M."/>
            <person name="Shalaby A.B.A."/>
            <person name="Houterman P."/>
            <person name="Brock N.L."/>
            <person name="Burkhardt I."/>
            <person name="Tsavkelova E.A."/>
            <person name="Dickschat J.S."/>
            <person name="Galuszka P."/>
            <person name="Gueldener U."/>
            <person name="Tudzynski B."/>
        </authorList>
    </citation>
    <scope>NUCLEOTIDE SEQUENCE [LARGE SCALE GENOMIC DNA]</scope>
    <source>
        <strain evidence="4">ET1</strain>
    </source>
</reference>
<feature type="region of interest" description="Disordered" evidence="1">
    <location>
        <begin position="23"/>
        <end position="88"/>
    </location>
</feature>
<evidence type="ECO:0000313" key="4">
    <source>
        <dbReference type="Proteomes" id="UP000183971"/>
    </source>
</evidence>
<feature type="compositionally biased region" description="Basic residues" evidence="1">
    <location>
        <begin position="32"/>
        <end position="42"/>
    </location>
</feature>
<name>A0A1L7W7Y6_FUSPR</name>
<dbReference type="RefSeq" id="XP_031089227.1">
    <property type="nucleotide sequence ID" value="XM_031223916.1"/>
</dbReference>
<comment type="caution">
    <text evidence="3">The sequence shown here is derived from an EMBL/GenBank/DDBJ whole genome shotgun (WGS) entry which is preliminary data.</text>
</comment>